<evidence type="ECO:0000256" key="1">
    <source>
        <dbReference type="SAM" id="MobiDB-lite"/>
    </source>
</evidence>
<evidence type="ECO:0000313" key="2">
    <source>
        <dbReference type="EMBL" id="GJM63365.1"/>
    </source>
</evidence>
<feature type="compositionally biased region" description="Low complexity" evidence="1">
    <location>
        <begin position="16"/>
        <end position="32"/>
    </location>
</feature>
<protein>
    <submittedName>
        <fullName evidence="2">Uncharacterized protein</fullName>
    </submittedName>
</protein>
<proteinExistence type="predicted"/>
<dbReference type="AlphaFoldDB" id="A0AAN4W3M0"/>
<gene>
    <name evidence="2" type="ORF">PEDI_39170</name>
</gene>
<evidence type="ECO:0000313" key="3">
    <source>
        <dbReference type="Proteomes" id="UP001310022"/>
    </source>
</evidence>
<reference evidence="2 3" key="1">
    <citation type="submission" date="2021-12" db="EMBL/GenBank/DDBJ databases">
        <title>Genome sequencing of bacteria with rrn-lacking chromosome and rrn-plasmid.</title>
        <authorList>
            <person name="Anda M."/>
            <person name="Iwasaki W."/>
        </authorList>
    </citation>
    <scope>NUCLEOTIDE SEQUENCE [LARGE SCALE GENOMIC DNA]</scope>
    <source>
        <strain evidence="2 3">NBRC 15940</strain>
    </source>
</reference>
<keyword evidence="3" id="KW-1185">Reference proteome</keyword>
<organism evidence="2 3">
    <name type="scientific">Persicobacter diffluens</name>
    <dbReference type="NCBI Taxonomy" id="981"/>
    <lineage>
        <taxon>Bacteria</taxon>
        <taxon>Pseudomonadati</taxon>
        <taxon>Bacteroidota</taxon>
        <taxon>Cytophagia</taxon>
        <taxon>Cytophagales</taxon>
        <taxon>Persicobacteraceae</taxon>
        <taxon>Persicobacter</taxon>
    </lineage>
</organism>
<dbReference type="EMBL" id="BQKE01000002">
    <property type="protein sequence ID" value="GJM63365.1"/>
    <property type="molecule type" value="Genomic_DNA"/>
</dbReference>
<feature type="region of interest" description="Disordered" evidence="1">
    <location>
        <begin position="1"/>
        <end position="41"/>
    </location>
</feature>
<dbReference type="RefSeq" id="WP_338238534.1">
    <property type="nucleotide sequence ID" value="NZ_BQKE01000002.1"/>
</dbReference>
<dbReference type="Proteomes" id="UP001310022">
    <property type="component" value="Unassembled WGS sequence"/>
</dbReference>
<sequence length="159" mass="17837">MKIPTPLTPSIPPHKQPTTFPPNNQNPINPKNQGKKTPSKGIKHHLPYDFQTFLHPTQMKTPTPLTPSIHPPHKQPTTFPPNNQANPLNPKNQGKKNTLKGHIFRSSHETFHKLISTNEAFIFWPSSPLMHRGWITGGKISLTPASAFADESITELERV</sequence>
<comment type="caution">
    <text evidence="2">The sequence shown here is derived from an EMBL/GenBank/DDBJ whole genome shotgun (WGS) entry which is preliminary data.</text>
</comment>
<name>A0AAN4W3M0_9BACT</name>
<feature type="compositionally biased region" description="Pro residues" evidence="1">
    <location>
        <begin position="1"/>
        <end position="15"/>
    </location>
</feature>
<feature type="compositionally biased region" description="Polar residues" evidence="1">
    <location>
        <begin position="75"/>
        <end position="89"/>
    </location>
</feature>
<accession>A0AAN4W3M0</accession>
<feature type="region of interest" description="Disordered" evidence="1">
    <location>
        <begin position="57"/>
        <end position="89"/>
    </location>
</feature>